<protein>
    <submittedName>
        <fullName evidence="6">WD repeat protein</fullName>
    </submittedName>
</protein>
<dbReference type="PROSITE" id="PS50082">
    <property type="entry name" value="WD_REPEATS_2"/>
    <property type="match status" value="4"/>
</dbReference>
<dbReference type="SUPFAM" id="SSF50978">
    <property type="entry name" value="WD40 repeat-like"/>
    <property type="match status" value="1"/>
</dbReference>
<evidence type="ECO:0000259" key="5">
    <source>
        <dbReference type="Pfam" id="PF05486"/>
    </source>
</evidence>
<feature type="region of interest" description="Disordered" evidence="4">
    <location>
        <begin position="1"/>
        <end position="213"/>
    </location>
</feature>
<feature type="region of interest" description="Disordered" evidence="4">
    <location>
        <begin position="852"/>
        <end position="872"/>
    </location>
</feature>
<dbReference type="CDD" id="cd00200">
    <property type="entry name" value="WD40"/>
    <property type="match status" value="1"/>
</dbReference>
<dbReference type="PANTHER" id="PTHR14221:SF0">
    <property type="entry name" value="WD REPEAT-CONTAINING PROTEIN 44"/>
    <property type="match status" value="1"/>
</dbReference>
<feature type="repeat" description="WD" evidence="3">
    <location>
        <begin position="538"/>
        <end position="568"/>
    </location>
</feature>
<dbReference type="InterPro" id="IPR040324">
    <property type="entry name" value="WDR44/Dgr2"/>
</dbReference>
<feature type="region of interest" description="Disordered" evidence="4">
    <location>
        <begin position="709"/>
        <end position="840"/>
    </location>
</feature>
<feature type="repeat" description="WD" evidence="3">
    <location>
        <begin position="273"/>
        <end position="304"/>
    </location>
</feature>
<feature type="repeat" description="WD" evidence="3">
    <location>
        <begin position="384"/>
        <end position="426"/>
    </location>
</feature>
<dbReference type="Proteomes" id="UP000243519">
    <property type="component" value="Unassembled WGS sequence"/>
</dbReference>
<dbReference type="PROSITE" id="PS50294">
    <property type="entry name" value="WD_REPEATS_REGION"/>
    <property type="match status" value="1"/>
</dbReference>
<organism evidence="6 7">
    <name type="scientific">Trichophyton violaceum</name>
    <dbReference type="NCBI Taxonomy" id="34388"/>
    <lineage>
        <taxon>Eukaryota</taxon>
        <taxon>Fungi</taxon>
        <taxon>Dikarya</taxon>
        <taxon>Ascomycota</taxon>
        <taxon>Pezizomycotina</taxon>
        <taxon>Eurotiomycetes</taxon>
        <taxon>Eurotiomycetidae</taxon>
        <taxon>Onygenales</taxon>
        <taxon>Arthrodermataceae</taxon>
        <taxon>Trichophyton</taxon>
    </lineage>
</organism>
<feature type="compositionally biased region" description="Polar residues" evidence="4">
    <location>
        <begin position="778"/>
        <end position="801"/>
    </location>
</feature>
<keyword evidence="7" id="KW-1185">Reference proteome</keyword>
<evidence type="ECO:0000313" key="7">
    <source>
        <dbReference type="Proteomes" id="UP000243519"/>
    </source>
</evidence>
<dbReference type="Pfam" id="PF00400">
    <property type="entry name" value="WD40"/>
    <property type="match status" value="4"/>
</dbReference>
<evidence type="ECO:0000256" key="2">
    <source>
        <dbReference type="ARBA" id="ARBA00022737"/>
    </source>
</evidence>
<dbReference type="Gene3D" id="2.130.10.10">
    <property type="entry name" value="YVTN repeat-like/Quinoprotein amine dehydrogenase"/>
    <property type="match status" value="1"/>
</dbReference>
<accession>A0A178FCB0</accession>
<name>A0A178FCB0_TRIVO</name>
<keyword evidence="2" id="KW-0677">Repeat</keyword>
<feature type="domain" description="SRP9" evidence="5">
    <location>
        <begin position="912"/>
        <end position="1009"/>
    </location>
</feature>
<feature type="repeat" description="WD" evidence="3">
    <location>
        <begin position="344"/>
        <end position="376"/>
    </location>
</feature>
<feature type="compositionally biased region" description="Polar residues" evidence="4">
    <location>
        <begin position="709"/>
        <end position="719"/>
    </location>
</feature>
<dbReference type="SMART" id="SM00320">
    <property type="entry name" value="WD40"/>
    <property type="match status" value="6"/>
</dbReference>
<keyword evidence="1 3" id="KW-0853">WD repeat</keyword>
<feature type="compositionally biased region" description="Polar residues" evidence="4">
    <location>
        <begin position="639"/>
        <end position="648"/>
    </location>
</feature>
<dbReference type="Pfam" id="PF05486">
    <property type="entry name" value="SRP9-21"/>
    <property type="match status" value="1"/>
</dbReference>
<feature type="compositionally biased region" description="Basic residues" evidence="4">
    <location>
        <begin position="1064"/>
        <end position="1074"/>
    </location>
</feature>
<proteinExistence type="predicted"/>
<dbReference type="AlphaFoldDB" id="A0A178FCB0"/>
<dbReference type="EMBL" id="LHPN01000016">
    <property type="protein sequence ID" value="OAL69047.1"/>
    <property type="molecule type" value="Genomic_DNA"/>
</dbReference>
<dbReference type="InterPro" id="IPR036322">
    <property type="entry name" value="WD40_repeat_dom_sf"/>
</dbReference>
<evidence type="ECO:0000256" key="3">
    <source>
        <dbReference type="PROSITE-ProRule" id="PRU00221"/>
    </source>
</evidence>
<comment type="caution">
    <text evidence="6">The sequence shown here is derived from an EMBL/GenBank/DDBJ whole genome shotgun (WGS) entry which is preliminary data.</text>
</comment>
<dbReference type="InterPro" id="IPR001680">
    <property type="entry name" value="WD40_rpt"/>
</dbReference>
<dbReference type="InterPro" id="IPR039432">
    <property type="entry name" value="SRP9_dom"/>
</dbReference>
<feature type="region of interest" description="Disordered" evidence="4">
    <location>
        <begin position="622"/>
        <end position="658"/>
    </location>
</feature>
<dbReference type="OrthoDB" id="1932312at2759"/>
<evidence type="ECO:0000256" key="4">
    <source>
        <dbReference type="SAM" id="MobiDB-lite"/>
    </source>
</evidence>
<gene>
    <name evidence="6" type="ORF">A7D00_6804</name>
</gene>
<feature type="compositionally biased region" description="Polar residues" evidence="4">
    <location>
        <begin position="41"/>
        <end position="60"/>
    </location>
</feature>
<evidence type="ECO:0000313" key="6">
    <source>
        <dbReference type="EMBL" id="OAL69047.1"/>
    </source>
</evidence>
<feature type="region of interest" description="Disordered" evidence="4">
    <location>
        <begin position="938"/>
        <end position="968"/>
    </location>
</feature>
<dbReference type="PANTHER" id="PTHR14221">
    <property type="entry name" value="WD REPEAT DOMAIN 44"/>
    <property type="match status" value="1"/>
</dbReference>
<feature type="compositionally biased region" description="Polar residues" evidence="4">
    <location>
        <begin position="71"/>
        <end position="102"/>
    </location>
</feature>
<dbReference type="InterPro" id="IPR015943">
    <property type="entry name" value="WD40/YVTN_repeat-like_dom_sf"/>
</dbReference>
<feature type="compositionally biased region" description="Low complexity" evidence="4">
    <location>
        <begin position="955"/>
        <end position="968"/>
    </location>
</feature>
<feature type="region of interest" description="Disordered" evidence="4">
    <location>
        <begin position="1040"/>
        <end position="1074"/>
    </location>
</feature>
<sequence length="1074" mass="116922">MADTSDPAGSQRRETDAQRRGSGSLDGATIVNQPRLVAADASSTNDGSLYANSHQNSNPEVPNDASPWPQPNATTGKSLRSQISHISASGRQKQSPGPSASLSRHDTQDQSPIDPLSQHILKRTNTERSFSSKARPRLSFETEPLASESHLLPLSEDGPSINRPEAGPAQAPAKDKKKGVSFLSRIIGGKKKGQVSEENDDVSELGEPRTTGLDSELFAHPVGYIPRYPPPPNYIKVRAKHTKSRAFDRLFLAQDLKESPAEAELDSAEFEASAKGNKAVWAAEFSKNGKYLAVAGQDKRVRVWAIISMAEDRHAHETEEEARNGQTAVRLSAPVFKTHPIRLYEGHTASIVDLSWSKNDFLLTTSMDKTVRLWHVTRDECLCCFKHGDFVTSIEFHPRDDRFFLAGSLDCKLRLWSIPDKAIAYSVTIPDMITAVAFTPDGKFSLAGSLNGLCTIYETDGLKPLSQLHVRSARGKNAKGSKITGIDTIVQPPTNEHGSVKLLITSNDSRIRLYDFKDKTLEAKLRGNENASSQIRASFSSDGKYAICGSEDGRVYIWPLDSTEKYPDKRPIEFFDAHNSTVTIAVMAPTVSKMLLGSTGDLLYDLCNPPPVTLVSATASVISRDQTRNDEEPVPPRTPQSLQPPSQQKAEESPAYVARSAHPGGNIIVTADYLGKIKIFRQDCGYHKRRHELWETNSTFSRKLLGRTNSVSTRHSVASSIGRESKTPSERILSWRNSVIGGPDNRSVDNLRGTPEPAGRSGSPSKPRKDSPFVDTNKPATPNSTSSQRFGATTFFHHNNQPTPPPRFLSTVNSEESTPFGPNDETPRPFGHNSDKEDPSYISWNKVQADTQHDPAQDEYGGKSALASNGATGHDNVEYEEELECSQCQGTNFRATRLKNGEQRIEDMVYLATSQDYLKQSSLLLEAYPDTTRITTKYSYPKRPSAKERAKSKSKTAASAPTETPEPTAVPATLTLKTFNPATGICLKYQTNKAAEVGRLIAGLGKLASGSPIEDFVPAPVPVKAAAGEAEDVDMVDATPSSAVDEINRSNTPVAGGGGGGKPAKGKKKGKGKK</sequence>
<reference evidence="6 7" key="1">
    <citation type="submission" date="2016-05" db="EMBL/GenBank/DDBJ databases">
        <title>Genome sequencing of Trichophyton violaceum CMCC(F)T3l isolated from hair.</title>
        <authorList>
            <person name="Zhan P."/>
            <person name="Tao Y."/>
            <person name="Liu W."/>
        </authorList>
    </citation>
    <scope>NUCLEOTIDE SEQUENCE [LARGE SCALE GENOMIC DNA]</scope>
    <source>
        <strain evidence="7">CMCC(F)T3l</strain>
    </source>
</reference>
<evidence type="ECO:0000256" key="1">
    <source>
        <dbReference type="ARBA" id="ARBA00022574"/>
    </source>
</evidence>